<evidence type="ECO:0000313" key="3">
    <source>
        <dbReference type="Proteomes" id="UP000008460"/>
    </source>
</evidence>
<keyword evidence="3" id="KW-1185">Reference proteome</keyword>
<proteinExistence type="predicted"/>
<reference evidence="2 3" key="1">
    <citation type="submission" date="2011-04" db="EMBL/GenBank/DDBJ databases">
        <title>Complete sequence of Cellulomonas fimi ATCC 484.</title>
        <authorList>
            <consortium name="US DOE Joint Genome Institute"/>
            <person name="Lucas S."/>
            <person name="Han J."/>
            <person name="Lapidus A."/>
            <person name="Cheng J.-F."/>
            <person name="Goodwin L."/>
            <person name="Pitluck S."/>
            <person name="Peters L."/>
            <person name="Chertkov O."/>
            <person name="Detter J.C."/>
            <person name="Han C."/>
            <person name="Tapia R."/>
            <person name="Land M."/>
            <person name="Hauser L."/>
            <person name="Kyrpides N."/>
            <person name="Ivanova N."/>
            <person name="Ovchinnikova G."/>
            <person name="Pagani I."/>
            <person name="Mead D."/>
            <person name="Brumm P."/>
            <person name="Woyke T."/>
        </authorList>
    </citation>
    <scope>NUCLEOTIDE SEQUENCE [LARGE SCALE GENOMIC DNA]</scope>
    <source>
        <strain evidence="3">ATCC 484 / DSM 20113 / JCM 1341 / NBRC 15513 / NCIMB 8980 / NCTC 7547</strain>
    </source>
</reference>
<name>F4H282_CELFA</name>
<organism evidence="2 3">
    <name type="scientific">Cellulomonas fimi (strain ATCC 484 / DSM 20113 / JCM 1341 / CCUG 24087 / LMG 16345 / NBRC 15513 / NCIMB 8980 / NCTC 7547 / NRS-133)</name>
    <dbReference type="NCBI Taxonomy" id="590998"/>
    <lineage>
        <taxon>Bacteria</taxon>
        <taxon>Bacillati</taxon>
        <taxon>Actinomycetota</taxon>
        <taxon>Actinomycetes</taxon>
        <taxon>Micrococcales</taxon>
        <taxon>Cellulomonadaceae</taxon>
        <taxon>Cellulomonas</taxon>
    </lineage>
</organism>
<dbReference type="HOGENOM" id="CLU_1861618_0_0_11"/>
<accession>F4H282</accession>
<keyword evidence="1" id="KW-0472">Membrane</keyword>
<dbReference type="Proteomes" id="UP000008460">
    <property type="component" value="Chromosome"/>
</dbReference>
<dbReference type="AlphaFoldDB" id="F4H282"/>
<gene>
    <name evidence="2" type="ordered locus">Celf_2251</name>
</gene>
<keyword evidence="1" id="KW-0812">Transmembrane</keyword>
<dbReference type="KEGG" id="cfi:Celf_2251"/>
<sequence>MSRSRVILTGSVAALVIIAGGVLWFSRQSESGLTLETSDGVTFLRNHGEQVGDDVAHTGRIFIAEDGCLYVTPDDEGETYLVALGPRATVTSDEIRLSWGVVKLDSSATFGRANVEGAAPARTDTRCTLTREVYGLA</sequence>
<evidence type="ECO:0000256" key="1">
    <source>
        <dbReference type="SAM" id="Phobius"/>
    </source>
</evidence>
<evidence type="ECO:0000313" key="2">
    <source>
        <dbReference type="EMBL" id="AEE46379.1"/>
    </source>
</evidence>
<keyword evidence="1" id="KW-1133">Transmembrane helix</keyword>
<protein>
    <submittedName>
        <fullName evidence="2">Uncharacterized protein</fullName>
    </submittedName>
</protein>
<dbReference type="RefSeq" id="WP_013771405.1">
    <property type="nucleotide sequence ID" value="NC_015514.1"/>
</dbReference>
<feature type="transmembrane region" description="Helical" evidence="1">
    <location>
        <begin position="6"/>
        <end position="25"/>
    </location>
</feature>
<dbReference type="EMBL" id="CP002666">
    <property type="protein sequence ID" value="AEE46379.1"/>
    <property type="molecule type" value="Genomic_DNA"/>
</dbReference>